<dbReference type="Proteomes" id="UP001168821">
    <property type="component" value="Unassembled WGS sequence"/>
</dbReference>
<protein>
    <submittedName>
        <fullName evidence="1">Uncharacterized protein</fullName>
    </submittedName>
</protein>
<comment type="caution">
    <text evidence="1">The sequence shown here is derived from an EMBL/GenBank/DDBJ whole genome shotgun (WGS) entry which is preliminary data.</text>
</comment>
<dbReference type="EMBL" id="JALNTZ010000003">
    <property type="protein sequence ID" value="KAJ3659133.1"/>
    <property type="molecule type" value="Genomic_DNA"/>
</dbReference>
<evidence type="ECO:0000313" key="1">
    <source>
        <dbReference type="EMBL" id="KAJ3659133.1"/>
    </source>
</evidence>
<sequence>MQIYVITGVWRQIFKVVAVNRSTIKVPLGRCSISGVWGYRSGAVLPPTTVILSITKSTRTHISITNVPCETRPLRSPDPQVDLDYWSKSRALQTGDRPLTLYKPADLCR</sequence>
<gene>
    <name evidence="1" type="ORF">Zmor_010839</name>
</gene>
<keyword evidence="2" id="KW-1185">Reference proteome</keyword>
<reference evidence="1" key="1">
    <citation type="journal article" date="2023" name="G3 (Bethesda)">
        <title>Whole genome assemblies of Zophobas morio and Tenebrio molitor.</title>
        <authorList>
            <person name="Kaur S."/>
            <person name="Stinson S.A."/>
            <person name="diCenzo G.C."/>
        </authorList>
    </citation>
    <scope>NUCLEOTIDE SEQUENCE</scope>
    <source>
        <strain evidence="1">QUZm001</strain>
    </source>
</reference>
<evidence type="ECO:0000313" key="2">
    <source>
        <dbReference type="Proteomes" id="UP001168821"/>
    </source>
</evidence>
<name>A0AA38IPD1_9CUCU</name>
<organism evidence="1 2">
    <name type="scientific">Zophobas morio</name>
    <dbReference type="NCBI Taxonomy" id="2755281"/>
    <lineage>
        <taxon>Eukaryota</taxon>
        <taxon>Metazoa</taxon>
        <taxon>Ecdysozoa</taxon>
        <taxon>Arthropoda</taxon>
        <taxon>Hexapoda</taxon>
        <taxon>Insecta</taxon>
        <taxon>Pterygota</taxon>
        <taxon>Neoptera</taxon>
        <taxon>Endopterygota</taxon>
        <taxon>Coleoptera</taxon>
        <taxon>Polyphaga</taxon>
        <taxon>Cucujiformia</taxon>
        <taxon>Tenebrionidae</taxon>
        <taxon>Zophobas</taxon>
    </lineage>
</organism>
<accession>A0AA38IPD1</accession>
<proteinExistence type="predicted"/>
<dbReference type="AlphaFoldDB" id="A0AA38IPD1"/>